<evidence type="ECO:0000256" key="1">
    <source>
        <dbReference type="ARBA" id="ARBA00022884"/>
    </source>
</evidence>
<proteinExistence type="predicted"/>
<dbReference type="InterPro" id="IPR036882">
    <property type="entry name" value="Alba-like_dom_sf"/>
</dbReference>
<protein>
    <recommendedName>
        <fullName evidence="4">DNA/RNA-binding protein Alba-like domain-containing protein</fullName>
    </recommendedName>
</protein>
<sequence>MNSDHTDQKSAEEAKEVVTPDSQPESKGDSKTDNLDSKTENLDSKLDKADKESSKFKARRTNLVIVRKTLAFRAVVSIAKNLLKNQYDMVELHAVDDQSFLTVTLATQCLIKYGYVTLTRLKTKTVQAMDDPAKKDESSRKADPRVVLQPRLVIHLTKTAEFDEIFHDFETMFKTEEEQQHPEDLEAAKEGAEEERKEVVVEAQ</sequence>
<feature type="region of interest" description="Disordered" evidence="2">
    <location>
        <begin position="176"/>
        <end position="204"/>
    </location>
</feature>
<organism evidence="3">
    <name type="scientific">Strombidium inclinatum</name>
    <dbReference type="NCBI Taxonomy" id="197538"/>
    <lineage>
        <taxon>Eukaryota</taxon>
        <taxon>Sar</taxon>
        <taxon>Alveolata</taxon>
        <taxon>Ciliophora</taxon>
        <taxon>Intramacronucleata</taxon>
        <taxon>Spirotrichea</taxon>
        <taxon>Oligotrichia</taxon>
        <taxon>Strombidiidae</taxon>
        <taxon>Strombidium</taxon>
    </lineage>
</organism>
<dbReference type="GO" id="GO:0003723">
    <property type="term" value="F:RNA binding"/>
    <property type="evidence" value="ECO:0007669"/>
    <property type="project" value="UniProtKB-KW"/>
</dbReference>
<gene>
    <name evidence="3" type="ORF">SINC0208_LOCUS4046</name>
</gene>
<dbReference type="EMBL" id="HBIH01009920">
    <property type="protein sequence ID" value="CAE0323461.1"/>
    <property type="molecule type" value="Transcribed_RNA"/>
</dbReference>
<evidence type="ECO:0008006" key="4">
    <source>
        <dbReference type="Google" id="ProtNLM"/>
    </source>
</evidence>
<keyword evidence="1" id="KW-0694">RNA-binding</keyword>
<dbReference type="AlphaFoldDB" id="A0A7S3II50"/>
<feature type="region of interest" description="Disordered" evidence="2">
    <location>
        <begin position="1"/>
        <end position="53"/>
    </location>
</feature>
<evidence type="ECO:0000313" key="3">
    <source>
        <dbReference type="EMBL" id="CAE0323461.1"/>
    </source>
</evidence>
<reference evidence="3" key="1">
    <citation type="submission" date="2021-01" db="EMBL/GenBank/DDBJ databases">
        <authorList>
            <person name="Corre E."/>
            <person name="Pelletier E."/>
            <person name="Niang G."/>
            <person name="Scheremetjew M."/>
            <person name="Finn R."/>
            <person name="Kale V."/>
            <person name="Holt S."/>
            <person name="Cochrane G."/>
            <person name="Meng A."/>
            <person name="Brown T."/>
            <person name="Cohen L."/>
        </authorList>
    </citation>
    <scope>NUCLEOTIDE SEQUENCE</scope>
    <source>
        <strain evidence="3">S3</strain>
    </source>
</reference>
<dbReference type="Gene3D" id="3.30.110.20">
    <property type="entry name" value="Alba-like domain"/>
    <property type="match status" value="1"/>
</dbReference>
<accession>A0A7S3II50</accession>
<evidence type="ECO:0000256" key="2">
    <source>
        <dbReference type="SAM" id="MobiDB-lite"/>
    </source>
</evidence>
<name>A0A7S3II50_9SPIT</name>